<dbReference type="GO" id="GO:0005829">
    <property type="term" value="C:cytosol"/>
    <property type="evidence" value="ECO:0007669"/>
    <property type="project" value="TreeGrafter"/>
</dbReference>
<protein>
    <submittedName>
        <fullName evidence="1">Parkin coregulated protein</fullName>
    </submittedName>
</protein>
<dbReference type="GO" id="GO:0051879">
    <property type="term" value="F:Hsp90 protein binding"/>
    <property type="evidence" value="ECO:0007669"/>
    <property type="project" value="TreeGrafter"/>
</dbReference>
<evidence type="ECO:0000313" key="2">
    <source>
        <dbReference type="Proteomes" id="UP000693946"/>
    </source>
</evidence>
<sequence>MSLNRTSVENSKLAEGFSQQSYMKGYVVAGPPSAGAFKKHLYRPTTLRKAYDNGLLPLMVVHGGVRNNISWMGQIQRLDYYYYLPLFFDGLRETDHPYELFARQGIHDLLEHGGDKILPIIPWLIIPIKKALNTRDPRVICTTLKALQHLIICTDKVGKALVPYFKNILPMFNYYKNKNICIGDAIDYSQRKGQNIGDLVQETLEKMERYGGEDAFINIKHVVPTYQSCMTK</sequence>
<dbReference type="PANTHER" id="PTHR21207:SF2">
    <property type="entry name" value="PARKIN COREGULATED GENE PROTEIN"/>
    <property type="match status" value="1"/>
</dbReference>
<dbReference type="PANTHER" id="PTHR21207">
    <property type="entry name" value="PARKIN COREGULATED GENE PROTEIN PARK2 COREGULATED"/>
    <property type="match status" value="1"/>
</dbReference>
<proteinExistence type="predicted"/>
<name>A0AAV6SJY0_SOLSE</name>
<dbReference type="GO" id="GO:0043005">
    <property type="term" value="C:neuron projection"/>
    <property type="evidence" value="ECO:0007669"/>
    <property type="project" value="TreeGrafter"/>
</dbReference>
<reference evidence="1 2" key="1">
    <citation type="journal article" date="2021" name="Sci. Rep.">
        <title>Chromosome anchoring in Senegalese sole (Solea senegalensis) reveals sex-associated markers and genome rearrangements in flatfish.</title>
        <authorList>
            <person name="Guerrero-Cozar I."/>
            <person name="Gomez-Garrido J."/>
            <person name="Berbel C."/>
            <person name="Martinez-Blanch J.F."/>
            <person name="Alioto T."/>
            <person name="Claros M.G."/>
            <person name="Gagnaire P.A."/>
            <person name="Manchado M."/>
        </authorList>
    </citation>
    <scope>NUCLEOTIDE SEQUENCE [LARGE SCALE GENOMIC DNA]</scope>
    <source>
        <strain evidence="1">Sse05_10M</strain>
    </source>
</reference>
<dbReference type="EMBL" id="JAGKHQ010000004">
    <property type="protein sequence ID" value="KAG7517668.1"/>
    <property type="molecule type" value="Genomic_DNA"/>
</dbReference>
<dbReference type="Proteomes" id="UP000693946">
    <property type="component" value="Linkage Group LG12"/>
</dbReference>
<gene>
    <name evidence="1" type="ORF">JOB18_013621</name>
</gene>
<dbReference type="GO" id="GO:0030544">
    <property type="term" value="F:Hsp70 protein binding"/>
    <property type="evidence" value="ECO:0007669"/>
    <property type="project" value="TreeGrafter"/>
</dbReference>
<organism evidence="1 2">
    <name type="scientific">Solea senegalensis</name>
    <name type="common">Senegalese sole</name>
    <dbReference type="NCBI Taxonomy" id="28829"/>
    <lineage>
        <taxon>Eukaryota</taxon>
        <taxon>Metazoa</taxon>
        <taxon>Chordata</taxon>
        <taxon>Craniata</taxon>
        <taxon>Vertebrata</taxon>
        <taxon>Euteleostomi</taxon>
        <taxon>Actinopterygii</taxon>
        <taxon>Neopterygii</taxon>
        <taxon>Teleostei</taxon>
        <taxon>Neoteleostei</taxon>
        <taxon>Acanthomorphata</taxon>
        <taxon>Carangaria</taxon>
        <taxon>Pleuronectiformes</taxon>
        <taxon>Pleuronectoidei</taxon>
        <taxon>Soleidae</taxon>
        <taxon>Solea</taxon>
    </lineage>
</organism>
<dbReference type="Pfam" id="PF10274">
    <property type="entry name" value="ParcG"/>
    <property type="match status" value="1"/>
</dbReference>
<dbReference type="InterPro" id="IPR019399">
    <property type="entry name" value="Parkin_co-regulated_protein"/>
</dbReference>
<evidence type="ECO:0000313" key="1">
    <source>
        <dbReference type="EMBL" id="KAG7517668.1"/>
    </source>
</evidence>
<accession>A0AAV6SJY0</accession>
<keyword evidence="2" id="KW-1185">Reference proteome</keyword>
<dbReference type="GO" id="GO:0031982">
    <property type="term" value="C:vesicle"/>
    <property type="evidence" value="ECO:0007669"/>
    <property type="project" value="TreeGrafter"/>
</dbReference>
<dbReference type="AlphaFoldDB" id="A0AAV6SJY0"/>
<comment type="caution">
    <text evidence="1">The sequence shown here is derived from an EMBL/GenBank/DDBJ whole genome shotgun (WGS) entry which is preliminary data.</text>
</comment>